<evidence type="ECO:0000313" key="7">
    <source>
        <dbReference type="Proteomes" id="UP000460257"/>
    </source>
</evidence>
<comment type="function">
    <text evidence="5">Involved in the third step of the chorismate pathway, which leads to the biosynthesis of aromatic amino acids. Catalyzes the cis-dehydration of 3-dehydroquinate (DHQ) and introduces the first double bond of the aromatic ring to yield 3-dehydroshikimate.</text>
</comment>
<comment type="catalytic activity">
    <reaction evidence="1 5">
        <text>3-dehydroquinate = 3-dehydroshikimate + H2O</text>
        <dbReference type="Rhea" id="RHEA:21096"/>
        <dbReference type="ChEBI" id="CHEBI:15377"/>
        <dbReference type="ChEBI" id="CHEBI:16630"/>
        <dbReference type="ChEBI" id="CHEBI:32364"/>
        <dbReference type="EC" id="4.2.1.10"/>
    </reaction>
</comment>
<feature type="binding site" evidence="5">
    <location>
        <begin position="53"/>
        <end position="55"/>
    </location>
    <ligand>
        <name>3-dehydroquinate</name>
        <dbReference type="ChEBI" id="CHEBI:32364"/>
    </ligand>
</feature>
<dbReference type="EC" id="4.2.1.10" evidence="5"/>
<dbReference type="Proteomes" id="UP000460257">
    <property type="component" value="Unassembled WGS sequence"/>
</dbReference>
<proteinExistence type="inferred from homology"/>
<dbReference type="InterPro" id="IPR001381">
    <property type="entry name" value="DHquinase_I"/>
</dbReference>
<comment type="subunit">
    <text evidence="5">Homodimer.</text>
</comment>
<dbReference type="Gene3D" id="3.20.20.70">
    <property type="entry name" value="Aldolase class I"/>
    <property type="match status" value="1"/>
</dbReference>
<evidence type="ECO:0000256" key="4">
    <source>
        <dbReference type="ARBA" id="ARBA00023270"/>
    </source>
</evidence>
<keyword evidence="2 5" id="KW-0057">Aromatic amino acid biosynthesis</keyword>
<evidence type="ECO:0000256" key="1">
    <source>
        <dbReference type="ARBA" id="ARBA00001864"/>
    </source>
</evidence>
<keyword evidence="4 5" id="KW-0704">Schiff base</keyword>
<dbReference type="SUPFAM" id="SSF51569">
    <property type="entry name" value="Aldolase"/>
    <property type="match status" value="1"/>
</dbReference>
<dbReference type="AlphaFoldDB" id="A0A6N7J0S8"/>
<evidence type="ECO:0000256" key="2">
    <source>
        <dbReference type="ARBA" id="ARBA00023141"/>
    </source>
</evidence>
<dbReference type="GO" id="GO:0046279">
    <property type="term" value="P:3,4-dihydroxybenzoate biosynthetic process"/>
    <property type="evidence" value="ECO:0007669"/>
    <property type="project" value="TreeGrafter"/>
</dbReference>
<organism evidence="6 7">
    <name type="scientific">Candidatus Weimeria bifida</name>
    <dbReference type="NCBI Taxonomy" id="2599074"/>
    <lineage>
        <taxon>Bacteria</taxon>
        <taxon>Bacillati</taxon>
        <taxon>Bacillota</taxon>
        <taxon>Clostridia</taxon>
        <taxon>Lachnospirales</taxon>
        <taxon>Lachnospiraceae</taxon>
        <taxon>Candidatus Weimeria</taxon>
    </lineage>
</organism>
<dbReference type="GO" id="GO:0009423">
    <property type="term" value="P:chorismate biosynthetic process"/>
    <property type="evidence" value="ECO:0007669"/>
    <property type="project" value="UniProtKB-UniRule"/>
</dbReference>
<feature type="binding site" evidence="5">
    <location>
        <position position="89"/>
    </location>
    <ligand>
        <name>3-dehydroquinate</name>
        <dbReference type="ChEBI" id="CHEBI:32364"/>
    </ligand>
</feature>
<comment type="pathway">
    <text evidence="5">Metabolic intermediate biosynthesis; chorismate biosynthesis; chorismate from D-erythrose 4-phosphate and phosphoenolpyruvate: step 3/7.</text>
</comment>
<dbReference type="PANTHER" id="PTHR43699">
    <property type="entry name" value="3-DEHYDROQUINATE DEHYDRATASE"/>
    <property type="match status" value="1"/>
</dbReference>
<dbReference type="HAMAP" id="MF_00214">
    <property type="entry name" value="AroD"/>
    <property type="match status" value="1"/>
</dbReference>
<dbReference type="EMBL" id="VOGC01000006">
    <property type="protein sequence ID" value="MQN01601.1"/>
    <property type="molecule type" value="Genomic_DNA"/>
</dbReference>
<dbReference type="InterPro" id="IPR050146">
    <property type="entry name" value="Type-I_3-dehydroquinase"/>
</dbReference>
<gene>
    <name evidence="5 6" type="primary">aroD</name>
    <name evidence="6" type="ORF">FRC54_06730</name>
</gene>
<dbReference type="CDD" id="cd00502">
    <property type="entry name" value="DHQase_I"/>
    <property type="match status" value="1"/>
</dbReference>
<dbReference type="InterPro" id="IPR013785">
    <property type="entry name" value="Aldolase_TIM"/>
</dbReference>
<dbReference type="UniPathway" id="UPA00053">
    <property type="reaction ID" value="UER00086"/>
</dbReference>
<protein>
    <recommendedName>
        <fullName evidence="5">3-dehydroquinate dehydratase</fullName>
        <shortName evidence="5">3-dehydroquinase</shortName>
        <ecNumber evidence="5">4.2.1.10</ecNumber>
    </recommendedName>
    <alternativeName>
        <fullName evidence="5">Type I DHQase</fullName>
    </alternativeName>
    <alternativeName>
        <fullName evidence="5">Type I dehydroquinase</fullName>
        <shortName evidence="5">DHQ1</shortName>
    </alternativeName>
</protein>
<dbReference type="GO" id="GO:0009073">
    <property type="term" value="P:aromatic amino acid family biosynthetic process"/>
    <property type="evidence" value="ECO:0007669"/>
    <property type="project" value="UniProtKB-KW"/>
</dbReference>
<feature type="active site" description="Proton donor/acceptor" evidence="5">
    <location>
        <position position="147"/>
    </location>
</feature>
<comment type="caution">
    <text evidence="5">Lacks conserved residue(s) required for the propagation of feature annotation.</text>
</comment>
<evidence type="ECO:0000313" key="6">
    <source>
        <dbReference type="EMBL" id="MQN01601.1"/>
    </source>
</evidence>
<feature type="binding site" evidence="5">
    <location>
        <position position="217"/>
    </location>
    <ligand>
        <name>3-dehydroquinate</name>
        <dbReference type="ChEBI" id="CHEBI:32364"/>
    </ligand>
</feature>
<feature type="active site" description="Schiff-base intermediate with substrate" evidence="5">
    <location>
        <position position="174"/>
    </location>
</feature>
<evidence type="ECO:0000256" key="3">
    <source>
        <dbReference type="ARBA" id="ARBA00023239"/>
    </source>
</evidence>
<reference evidence="6" key="1">
    <citation type="journal article" date="2020" name="Appl. Environ. Microbiol.">
        <title>Medium-Chain Fatty Acid Synthesis by 'Candidatus Weimeria bifida' gen. nov., sp. nov., and 'Candidatus Pseudoramibacter fermentans' sp. nov.</title>
        <authorList>
            <person name="Scarborough M.J."/>
            <person name="Myers K.S."/>
            <person name="Donohue T.J."/>
            <person name="Noguera D.R."/>
        </authorList>
    </citation>
    <scope>NUCLEOTIDE SEQUENCE</scope>
    <source>
        <strain evidence="6">LCO1.1</strain>
    </source>
</reference>
<feature type="binding site" evidence="5">
    <location>
        <position position="240"/>
    </location>
    <ligand>
        <name>3-dehydroquinate</name>
        <dbReference type="ChEBI" id="CHEBI:32364"/>
    </ligand>
</feature>
<evidence type="ECO:0000256" key="5">
    <source>
        <dbReference type="HAMAP-Rule" id="MF_00214"/>
    </source>
</evidence>
<feature type="binding site" evidence="5">
    <location>
        <position position="236"/>
    </location>
    <ligand>
        <name>3-dehydroquinate</name>
        <dbReference type="ChEBI" id="CHEBI:32364"/>
    </ligand>
</feature>
<accession>A0A6N7J0S8</accession>
<name>A0A6N7J0S8_9FIRM</name>
<dbReference type="FunFam" id="3.20.20.70:FF:000047">
    <property type="entry name" value="3-dehydroquinate dehydratase"/>
    <property type="match status" value="1"/>
</dbReference>
<dbReference type="NCBIfam" id="TIGR01093">
    <property type="entry name" value="aroD"/>
    <property type="match status" value="1"/>
</dbReference>
<keyword evidence="3 5" id="KW-0456">Lyase</keyword>
<dbReference type="GO" id="GO:0003855">
    <property type="term" value="F:3-dehydroquinate dehydratase activity"/>
    <property type="evidence" value="ECO:0007669"/>
    <property type="project" value="UniProtKB-UniRule"/>
</dbReference>
<comment type="similarity">
    <text evidence="5">Belongs to the type-I 3-dehydroquinase family.</text>
</comment>
<keyword evidence="7" id="KW-1185">Reference proteome</keyword>
<sequence length="259" mass="28270">MNVILSIGGRDVKVRGLELNNRIPAVCVPVTDTACSDITEHIRDLSSQTDMIEWRMDFFEDIASLEKLPHIFKEVRTAAGDTPLICTLRTQKEGGRYSGNDYEDVLKACAASGCADIVDIEYDTISHSRSFISEISGSGVKTILSHHDFKMTPDGKTMFDYLEGMRDAGADIVKLAVMPQDALDVERLLGVTVDFHLKYPNTPEVTMSMGKTGVISRVSGGTSGSCITFGADKEASAPGQLDYLELKEIIRILAEAGRD</sequence>
<comment type="caution">
    <text evidence="6">The sequence shown here is derived from an EMBL/GenBank/DDBJ whole genome shotgun (WGS) entry which is preliminary data.</text>
</comment>
<dbReference type="GO" id="GO:0008652">
    <property type="term" value="P:amino acid biosynthetic process"/>
    <property type="evidence" value="ECO:0007669"/>
    <property type="project" value="UniProtKB-KW"/>
</dbReference>
<dbReference type="Pfam" id="PF01487">
    <property type="entry name" value="DHquinase_I"/>
    <property type="match status" value="1"/>
</dbReference>
<dbReference type="PANTHER" id="PTHR43699:SF1">
    <property type="entry name" value="3-DEHYDROQUINATE DEHYDRATASE"/>
    <property type="match status" value="1"/>
</dbReference>
<keyword evidence="5" id="KW-0028">Amino-acid biosynthesis</keyword>